<dbReference type="Proteomes" id="UP000028682">
    <property type="component" value="Chromosome"/>
</dbReference>
<keyword evidence="3" id="KW-1185">Reference proteome</keyword>
<evidence type="ECO:0000313" key="3">
    <source>
        <dbReference type="Proteomes" id="UP000028682"/>
    </source>
</evidence>
<feature type="compositionally biased region" description="Low complexity" evidence="1">
    <location>
        <begin position="93"/>
        <end position="106"/>
    </location>
</feature>
<feature type="region of interest" description="Disordered" evidence="1">
    <location>
        <begin position="76"/>
        <end position="107"/>
    </location>
</feature>
<keyword evidence="2" id="KW-0449">Lipoprotein</keyword>
<dbReference type="EMBL" id="CP009124">
    <property type="protein sequence ID" value="AIJ13916.1"/>
    <property type="molecule type" value="Genomic_DNA"/>
</dbReference>
<organism evidence="2 3">
    <name type="scientific">Streptomyces lividans TK24</name>
    <dbReference type="NCBI Taxonomy" id="457428"/>
    <lineage>
        <taxon>Bacteria</taxon>
        <taxon>Bacillati</taxon>
        <taxon>Actinomycetota</taxon>
        <taxon>Actinomycetes</taxon>
        <taxon>Kitasatosporales</taxon>
        <taxon>Streptomycetaceae</taxon>
        <taxon>Streptomyces</taxon>
    </lineage>
</organism>
<evidence type="ECO:0000256" key="1">
    <source>
        <dbReference type="SAM" id="MobiDB-lite"/>
    </source>
</evidence>
<feature type="compositionally biased region" description="Polar residues" evidence="1">
    <location>
        <begin position="172"/>
        <end position="181"/>
    </location>
</feature>
<accession>A0ABM5R175</accession>
<feature type="region of interest" description="Disordered" evidence="1">
    <location>
        <begin position="19"/>
        <end position="49"/>
    </location>
</feature>
<feature type="compositionally biased region" description="Basic and acidic residues" evidence="1">
    <location>
        <begin position="30"/>
        <end position="43"/>
    </location>
</feature>
<feature type="region of interest" description="Disordered" evidence="1">
    <location>
        <begin position="167"/>
        <end position="193"/>
    </location>
</feature>
<name>A0ABM5R175_STRLI</name>
<evidence type="ECO:0000313" key="2">
    <source>
        <dbReference type="EMBL" id="AIJ13916.1"/>
    </source>
</evidence>
<gene>
    <name evidence="2" type="ORF">SLIV_14665</name>
</gene>
<protein>
    <submittedName>
        <fullName evidence="2">Lipoprotein</fullName>
    </submittedName>
</protein>
<proteinExistence type="predicted"/>
<reference evidence="3" key="1">
    <citation type="submission" date="2014-08" db="EMBL/GenBank/DDBJ databases">
        <title>Complete genome sequence of Streptomyces lividans TK24.</title>
        <authorList>
            <consortium name="StrepSynth"/>
            <person name="Ruckert C."/>
            <person name="Fridjonson O.H."/>
            <person name="Lambert C."/>
            <person name="van Wezel G.P."/>
            <person name="Bernaerts K."/>
            <person name="Anne J."/>
            <person name="Economou A."/>
            <person name="Kalinowski J."/>
        </authorList>
    </citation>
    <scope>NUCLEOTIDE SEQUENCE [LARGE SCALE GENOMIC DNA]</scope>
    <source>
        <strain evidence="3">TK24</strain>
    </source>
</reference>
<sequence>MTDYRSYVRMPRYGAGKVGRISSPAPMRLDGFRRESTSPEANRRKSAAVSSTAVRRTALVASAAALTLLATACGGSSDDDGAAGEETAKTEQSAPAGGAEESAPAGKALTAAELEKVALAQADVKNGKVATELSADDQVAKDQISADNKACLPLVYVQGAVAQGEPAADVQRSWQGQTEAPSESKGPDGQDMTDIDVNEILLNVASYEDGGAEQAVAGLKAAVEKCAGGFVATVGSDKMQVTEVSGAEAPKGGDEGLTVNIGVATGGDSSGLMKLVVVRKGATLATFGAVNLSSMMTGAEFEVPAEVVDAQVAKLG</sequence>